<reference evidence="3" key="1">
    <citation type="journal article" date="2014" name="Front. Microbiol.">
        <title>High frequency of phylogenetically diverse reductive dehalogenase-homologous genes in deep subseafloor sedimentary metagenomes.</title>
        <authorList>
            <person name="Kawai M."/>
            <person name="Futagami T."/>
            <person name="Toyoda A."/>
            <person name="Takaki Y."/>
            <person name="Nishi S."/>
            <person name="Hori S."/>
            <person name="Arai W."/>
            <person name="Tsubouchi T."/>
            <person name="Morono Y."/>
            <person name="Uchiyama I."/>
            <person name="Ito T."/>
            <person name="Fujiyama A."/>
            <person name="Inagaki F."/>
            <person name="Takami H."/>
        </authorList>
    </citation>
    <scope>NUCLEOTIDE SEQUENCE</scope>
    <source>
        <strain evidence="3">Expedition CK06-06</strain>
    </source>
</reference>
<comment type="caution">
    <text evidence="3">The sequence shown here is derived from an EMBL/GenBank/DDBJ whole genome shotgun (WGS) entry which is preliminary data.</text>
</comment>
<dbReference type="InterPro" id="IPR011051">
    <property type="entry name" value="RmlC_Cupin_sf"/>
</dbReference>
<dbReference type="InterPro" id="IPR014710">
    <property type="entry name" value="RmlC-like_jellyroll"/>
</dbReference>
<feature type="non-terminal residue" evidence="3">
    <location>
        <position position="1"/>
    </location>
</feature>
<dbReference type="PANTHER" id="PTHR42742">
    <property type="entry name" value="TRANSCRIPTIONAL REPRESSOR MPRA"/>
    <property type="match status" value="1"/>
</dbReference>
<organism evidence="3">
    <name type="scientific">marine sediment metagenome</name>
    <dbReference type="NCBI Taxonomy" id="412755"/>
    <lineage>
        <taxon>unclassified sequences</taxon>
        <taxon>metagenomes</taxon>
        <taxon>ecological metagenomes</taxon>
    </lineage>
</organism>
<dbReference type="AlphaFoldDB" id="X1RCU4"/>
<dbReference type="GO" id="GO:0046872">
    <property type="term" value="F:metal ion binding"/>
    <property type="evidence" value="ECO:0007669"/>
    <property type="project" value="UniProtKB-KW"/>
</dbReference>
<keyword evidence="2" id="KW-0862">Zinc</keyword>
<dbReference type="Gene3D" id="2.60.120.10">
    <property type="entry name" value="Jelly Rolls"/>
    <property type="match status" value="2"/>
</dbReference>
<dbReference type="EMBL" id="BARW01011927">
    <property type="protein sequence ID" value="GAI78393.1"/>
    <property type="molecule type" value="Genomic_DNA"/>
</dbReference>
<gene>
    <name evidence="3" type="ORF">S12H4_22752</name>
</gene>
<dbReference type="PANTHER" id="PTHR42742:SF3">
    <property type="entry name" value="FRUCTOKINASE"/>
    <property type="match status" value="1"/>
</dbReference>
<keyword evidence="1" id="KW-0479">Metal-binding</keyword>
<evidence type="ECO:0000313" key="3">
    <source>
        <dbReference type="EMBL" id="GAI78393.1"/>
    </source>
</evidence>
<dbReference type="SUPFAM" id="SSF51182">
    <property type="entry name" value="RmlC-like cupins"/>
    <property type="match status" value="1"/>
</dbReference>
<protein>
    <recommendedName>
        <fullName evidence="4">Mannose-6-phosphate isomerase</fullName>
    </recommendedName>
</protein>
<proteinExistence type="predicted"/>
<evidence type="ECO:0000256" key="2">
    <source>
        <dbReference type="ARBA" id="ARBA00022833"/>
    </source>
</evidence>
<sequence>AGTAHAIGPGLLIAEIQTPSDTTYRIFDWSRVDDTGKARQLHIEEALESIHFDARSDNLSVTTGGRLVDCKYFKIDKGTQAKGRELLLSPGKMKTLIILTGSGTIPGAEGNTVDLVRNSTTADIRQKQEISNGVEFKAGDTLLVPAVYEGAIRFADDTQYLIITI</sequence>
<evidence type="ECO:0000256" key="1">
    <source>
        <dbReference type="ARBA" id="ARBA00022723"/>
    </source>
</evidence>
<accession>X1RCU4</accession>
<dbReference type="InterPro" id="IPR051804">
    <property type="entry name" value="Carb_Metab_Reg_Kinase/Isom"/>
</dbReference>
<evidence type="ECO:0008006" key="4">
    <source>
        <dbReference type="Google" id="ProtNLM"/>
    </source>
</evidence>
<name>X1RCU4_9ZZZZ</name>